<dbReference type="CDD" id="cd07721">
    <property type="entry name" value="yflN-like_MBL-fold"/>
    <property type="match status" value="1"/>
</dbReference>
<dbReference type="PANTHER" id="PTHR42951">
    <property type="entry name" value="METALLO-BETA-LACTAMASE DOMAIN-CONTAINING"/>
    <property type="match status" value="1"/>
</dbReference>
<protein>
    <submittedName>
        <fullName evidence="2">Hydrolase</fullName>
    </submittedName>
</protein>
<keyword evidence="2" id="KW-0614">Plasmid</keyword>
<dbReference type="Pfam" id="PF00753">
    <property type="entry name" value="Lactamase_B"/>
    <property type="match status" value="1"/>
</dbReference>
<dbReference type="Gene3D" id="3.60.15.10">
    <property type="entry name" value="Ribonuclease Z/Hydroxyacylglutathione hydrolase-like"/>
    <property type="match status" value="1"/>
</dbReference>
<evidence type="ECO:0000313" key="3">
    <source>
        <dbReference type="Proteomes" id="UP001064971"/>
    </source>
</evidence>
<evidence type="ECO:0000313" key="2">
    <source>
        <dbReference type="EMBL" id="BDP44378.1"/>
    </source>
</evidence>
<dbReference type="InterPro" id="IPR036866">
    <property type="entry name" value="RibonucZ/Hydroxyglut_hydro"/>
</dbReference>
<sequence>MKCERARRRAPRPRRILAPMRVNDDLAVLPLETTLMGGPTTLHLALILDPEQGHTLVDSGVPGQLGATLAALAEVGVGVRDLRRVILTHQDLDHIGSLADVVRASGAEVLAHEVEAPYIEGRLPPAKMPPPEVREAMLASMPPRMRELFERGAEPVPVTRRLHDGERLDLAGGVRVVFTPGHTPGHLSLYLEKSRTLISGDALVARDGQLAGPIERATPDMRAARASVRKLAELDVQTILCYHGGLVTRDAGEQLRRLADQETTT</sequence>
<feature type="domain" description="Metallo-beta-lactamase" evidence="1">
    <location>
        <begin position="41"/>
        <end position="243"/>
    </location>
</feature>
<dbReference type="GO" id="GO:0016787">
    <property type="term" value="F:hydrolase activity"/>
    <property type="evidence" value="ECO:0007669"/>
    <property type="project" value="UniProtKB-KW"/>
</dbReference>
<proteinExistence type="predicted"/>
<dbReference type="InterPro" id="IPR050855">
    <property type="entry name" value="NDM-1-like"/>
</dbReference>
<keyword evidence="2" id="KW-0378">Hydrolase</keyword>
<dbReference type="Proteomes" id="UP001064971">
    <property type="component" value="Plasmid pDAETH-2"/>
</dbReference>
<dbReference type="EMBL" id="AP026562">
    <property type="protein sequence ID" value="BDP44378.1"/>
    <property type="molecule type" value="Genomic_DNA"/>
</dbReference>
<evidence type="ECO:0000259" key="1">
    <source>
        <dbReference type="SMART" id="SM00849"/>
    </source>
</evidence>
<dbReference type="SMART" id="SM00849">
    <property type="entry name" value="Lactamase_B"/>
    <property type="match status" value="1"/>
</dbReference>
<organism evidence="2 3">
    <name type="scientific">Deinococcus aetherius</name>
    <dbReference type="NCBI Taxonomy" id="200252"/>
    <lineage>
        <taxon>Bacteria</taxon>
        <taxon>Thermotogati</taxon>
        <taxon>Deinococcota</taxon>
        <taxon>Deinococci</taxon>
        <taxon>Deinococcales</taxon>
        <taxon>Deinococcaceae</taxon>
        <taxon>Deinococcus</taxon>
    </lineage>
</organism>
<geneLocation type="plasmid" evidence="2 3">
    <name>pDAETH-2</name>
</geneLocation>
<dbReference type="PANTHER" id="PTHR42951:SF15">
    <property type="entry name" value="METALLO-BETA-LACTAMASE SUPERFAMILY PROTEIN"/>
    <property type="match status" value="1"/>
</dbReference>
<keyword evidence="3" id="KW-1185">Reference proteome</keyword>
<accession>A0ABN6RR62</accession>
<name>A0ABN6RR62_9DEIO</name>
<dbReference type="SUPFAM" id="SSF56281">
    <property type="entry name" value="Metallo-hydrolase/oxidoreductase"/>
    <property type="match status" value="1"/>
</dbReference>
<gene>
    <name evidence="2" type="ORF">DAETH_43470</name>
</gene>
<dbReference type="InterPro" id="IPR001279">
    <property type="entry name" value="Metallo-B-lactamas"/>
</dbReference>
<reference evidence="2" key="1">
    <citation type="submission" date="2022-07" db="EMBL/GenBank/DDBJ databases">
        <title>Complete Genome Sequence of the Radioresistant Bacterium Deinococcus aetherius ST0316, Isolated from the Air Dust collected in Lower Stratosphere above Japan.</title>
        <authorList>
            <person name="Satoh K."/>
            <person name="Hagiwara K."/>
            <person name="Katsumata K."/>
            <person name="Kubo A."/>
            <person name="Yokobori S."/>
            <person name="Yamagishi A."/>
            <person name="Oono Y."/>
            <person name="Narumi I."/>
        </authorList>
    </citation>
    <scope>NUCLEOTIDE SEQUENCE</scope>
    <source>
        <strain evidence="2">ST0316</strain>
        <plasmid evidence="2">pDAETH-2</plasmid>
    </source>
</reference>